<name>U2RQN1_LEIAQ</name>
<dbReference type="EMBL" id="AWVQ01000323">
    <property type="protein sequence ID" value="ERK71141.1"/>
    <property type="molecule type" value="Genomic_DNA"/>
</dbReference>
<gene>
    <name evidence="5" type="ORF">N136_02510</name>
</gene>
<keyword evidence="3" id="KW-0804">Transcription</keyword>
<keyword evidence="1" id="KW-0805">Transcription regulation</keyword>
<dbReference type="Proteomes" id="UP000016605">
    <property type="component" value="Unassembled WGS sequence"/>
</dbReference>
<comment type="caution">
    <text evidence="5">The sequence shown here is derived from an EMBL/GenBank/DDBJ whole genome shotgun (WGS) entry which is preliminary data.</text>
</comment>
<sequence>MEALSVAERTGTRRPFLARGGTFARLVSDRLGGFGECEEFARSVLAAAGALDHRVDGPENSPMLTAKERELLRELPLHQSIGQIAAKHSVSANTVKTHLRSIYAKLDARDRAQAVDNARALGLL</sequence>
<keyword evidence="2" id="KW-0238">DNA-binding</keyword>
<evidence type="ECO:0000256" key="3">
    <source>
        <dbReference type="ARBA" id="ARBA00023163"/>
    </source>
</evidence>
<organism evidence="5 6">
    <name type="scientific">Leifsonia aquatica ATCC 14665</name>
    <dbReference type="NCBI Taxonomy" id="1358026"/>
    <lineage>
        <taxon>Bacteria</taxon>
        <taxon>Bacillati</taxon>
        <taxon>Actinomycetota</taxon>
        <taxon>Actinomycetes</taxon>
        <taxon>Micrococcales</taxon>
        <taxon>Microbacteriaceae</taxon>
        <taxon>Leifsonia</taxon>
    </lineage>
</organism>
<dbReference type="InterPro" id="IPR036388">
    <property type="entry name" value="WH-like_DNA-bd_sf"/>
</dbReference>
<proteinExistence type="predicted"/>
<dbReference type="GO" id="GO:0003677">
    <property type="term" value="F:DNA binding"/>
    <property type="evidence" value="ECO:0007669"/>
    <property type="project" value="UniProtKB-KW"/>
</dbReference>
<dbReference type="PROSITE" id="PS50043">
    <property type="entry name" value="HTH_LUXR_2"/>
    <property type="match status" value="1"/>
</dbReference>
<dbReference type="Pfam" id="PF00196">
    <property type="entry name" value="GerE"/>
    <property type="match status" value="1"/>
</dbReference>
<evidence type="ECO:0000256" key="1">
    <source>
        <dbReference type="ARBA" id="ARBA00023015"/>
    </source>
</evidence>
<dbReference type="PANTHER" id="PTHR44688:SF16">
    <property type="entry name" value="DNA-BINDING TRANSCRIPTIONAL ACTIVATOR DEVR_DOSR"/>
    <property type="match status" value="1"/>
</dbReference>
<dbReference type="GO" id="GO:0006355">
    <property type="term" value="P:regulation of DNA-templated transcription"/>
    <property type="evidence" value="ECO:0007669"/>
    <property type="project" value="InterPro"/>
</dbReference>
<dbReference type="CDD" id="cd06170">
    <property type="entry name" value="LuxR_C_like"/>
    <property type="match status" value="1"/>
</dbReference>
<accession>U2RQN1</accession>
<dbReference type="Gene3D" id="1.10.10.10">
    <property type="entry name" value="Winged helix-like DNA-binding domain superfamily/Winged helix DNA-binding domain"/>
    <property type="match status" value="1"/>
</dbReference>
<dbReference type="InterPro" id="IPR016032">
    <property type="entry name" value="Sig_transdc_resp-reg_C-effctor"/>
</dbReference>
<evidence type="ECO:0000256" key="2">
    <source>
        <dbReference type="ARBA" id="ARBA00023125"/>
    </source>
</evidence>
<dbReference type="SUPFAM" id="SSF46894">
    <property type="entry name" value="C-terminal effector domain of the bipartite response regulators"/>
    <property type="match status" value="1"/>
</dbReference>
<dbReference type="AlphaFoldDB" id="U2RQN1"/>
<evidence type="ECO:0000313" key="5">
    <source>
        <dbReference type="EMBL" id="ERK71141.1"/>
    </source>
</evidence>
<protein>
    <submittedName>
        <fullName evidence="5">Transcriptional regulator, LuxR family</fullName>
    </submittedName>
</protein>
<dbReference type="PANTHER" id="PTHR44688">
    <property type="entry name" value="DNA-BINDING TRANSCRIPTIONAL ACTIVATOR DEVR_DOSR"/>
    <property type="match status" value="1"/>
</dbReference>
<dbReference type="HOGENOM" id="CLU_2001028_0_0_11"/>
<dbReference type="PATRIC" id="fig|1358026.3.peg.2138"/>
<evidence type="ECO:0000313" key="6">
    <source>
        <dbReference type="Proteomes" id="UP000016605"/>
    </source>
</evidence>
<feature type="domain" description="HTH luxR-type" evidence="4">
    <location>
        <begin position="57"/>
        <end position="122"/>
    </location>
</feature>
<reference evidence="5 6" key="1">
    <citation type="submission" date="2013-08" db="EMBL/GenBank/DDBJ databases">
        <authorList>
            <person name="Weinstock G."/>
            <person name="Sodergren E."/>
            <person name="Wylie T."/>
            <person name="Fulton L."/>
            <person name="Fulton R."/>
            <person name="Fronick C."/>
            <person name="O'Laughlin M."/>
            <person name="Godfrey J."/>
            <person name="Miner T."/>
            <person name="Herter B."/>
            <person name="Appelbaum E."/>
            <person name="Cordes M."/>
            <person name="Lek S."/>
            <person name="Wollam A."/>
            <person name="Pepin K.H."/>
            <person name="Palsikar V.B."/>
            <person name="Mitreva M."/>
            <person name="Wilson R.K."/>
        </authorList>
    </citation>
    <scope>NUCLEOTIDE SEQUENCE [LARGE SCALE GENOMIC DNA]</scope>
    <source>
        <strain evidence="5 6">ATCC 14665</strain>
    </source>
</reference>
<dbReference type="InterPro" id="IPR000792">
    <property type="entry name" value="Tscrpt_reg_LuxR_C"/>
</dbReference>
<evidence type="ECO:0000259" key="4">
    <source>
        <dbReference type="PROSITE" id="PS50043"/>
    </source>
</evidence>
<dbReference type="SMART" id="SM00421">
    <property type="entry name" value="HTH_LUXR"/>
    <property type="match status" value="1"/>
</dbReference>